<evidence type="ECO:0000313" key="3">
    <source>
        <dbReference type="Proteomes" id="UP000181969"/>
    </source>
</evidence>
<gene>
    <name evidence="2" type="ORF">SAMN05216438_102159</name>
</gene>
<sequence>MFRKESFEIFDIEGLEMRMQGVRAEIQPIFMEIGEQLKERISQAFPEQEFYLHIAQHRRRTSNAPENTWSAIGTQKRGYKMEPHFQLGIWQDYVFLYLSIIDQPKGQVEYAQRLSSALSLPKDFVLSKDHTRSEFYESSQLEEFVTRLKNVKKSELEMGRVWKAERFDGQQDDVILQEMLETIDDLLPIYQKLMED</sequence>
<dbReference type="InterPro" id="IPR053707">
    <property type="entry name" value="UPF0637_domain_sf"/>
</dbReference>
<dbReference type="EMBL" id="FOTJ01000002">
    <property type="protein sequence ID" value="SFL20463.1"/>
    <property type="molecule type" value="Genomic_DNA"/>
</dbReference>
<dbReference type="Proteomes" id="UP000181969">
    <property type="component" value="Unassembled WGS sequence"/>
</dbReference>
<dbReference type="InterPro" id="IPR009403">
    <property type="entry name" value="UPF0637"/>
</dbReference>
<organism evidence="2 3">
    <name type="scientific">Lactococcus garvieae</name>
    <dbReference type="NCBI Taxonomy" id="1363"/>
    <lineage>
        <taxon>Bacteria</taxon>
        <taxon>Bacillati</taxon>
        <taxon>Bacillota</taxon>
        <taxon>Bacilli</taxon>
        <taxon>Lactobacillales</taxon>
        <taxon>Streptococcaceae</taxon>
        <taxon>Lactococcus</taxon>
    </lineage>
</organism>
<comment type="similarity">
    <text evidence="1">Belongs to the UPF0637 family.</text>
</comment>
<proteinExistence type="inferred from homology"/>
<evidence type="ECO:0000313" key="2">
    <source>
        <dbReference type="EMBL" id="SFL20463.1"/>
    </source>
</evidence>
<protein>
    <recommendedName>
        <fullName evidence="1">UPF0637 protein SAMN05216438_102159</fullName>
    </recommendedName>
</protein>
<dbReference type="PIRSF" id="PIRSF021332">
    <property type="entry name" value="DUF1054"/>
    <property type="match status" value="1"/>
</dbReference>
<evidence type="ECO:0000256" key="1">
    <source>
        <dbReference type="HAMAP-Rule" id="MF_01851"/>
    </source>
</evidence>
<name>A0A1I4FS95_9LACT</name>
<dbReference type="OrthoDB" id="9812818at2"/>
<dbReference type="AlphaFoldDB" id="A0A1I4FS95"/>
<dbReference type="Gene3D" id="3.30.930.20">
    <property type="entry name" value="Protein of unknown function DUF1054"/>
    <property type="match status" value="1"/>
</dbReference>
<reference evidence="2 3" key="1">
    <citation type="submission" date="2016-10" db="EMBL/GenBank/DDBJ databases">
        <authorList>
            <person name="de Groot N.N."/>
        </authorList>
    </citation>
    <scope>NUCLEOTIDE SEQUENCE [LARGE SCALE GENOMIC DNA]</scope>
    <source>
        <strain evidence="2 3">M79</strain>
    </source>
</reference>
<dbReference type="Pfam" id="PF06335">
    <property type="entry name" value="DUF1054"/>
    <property type="match status" value="1"/>
</dbReference>
<dbReference type="HAMAP" id="MF_01851">
    <property type="entry name" value="UPF0637"/>
    <property type="match status" value="1"/>
</dbReference>
<dbReference type="SUPFAM" id="SSF142913">
    <property type="entry name" value="YktB/PF0168-like"/>
    <property type="match status" value="1"/>
</dbReference>
<dbReference type="RefSeq" id="WP_019299814.1">
    <property type="nucleotide sequence ID" value="NZ_CAXVJC010000004.1"/>
</dbReference>
<accession>A0A1I4FS95</accession>